<feature type="domain" description="DUF547" evidence="2">
    <location>
        <begin position="356"/>
        <end position="488"/>
    </location>
</feature>
<accession>A0A8X8XSY9</accession>
<organism evidence="3">
    <name type="scientific">Salvia splendens</name>
    <name type="common">Scarlet sage</name>
    <dbReference type="NCBI Taxonomy" id="180675"/>
    <lineage>
        <taxon>Eukaryota</taxon>
        <taxon>Viridiplantae</taxon>
        <taxon>Streptophyta</taxon>
        <taxon>Embryophyta</taxon>
        <taxon>Tracheophyta</taxon>
        <taxon>Spermatophyta</taxon>
        <taxon>Magnoliopsida</taxon>
        <taxon>eudicotyledons</taxon>
        <taxon>Gunneridae</taxon>
        <taxon>Pentapetalae</taxon>
        <taxon>asterids</taxon>
        <taxon>lamiids</taxon>
        <taxon>Lamiales</taxon>
        <taxon>Lamiaceae</taxon>
        <taxon>Nepetoideae</taxon>
        <taxon>Mentheae</taxon>
        <taxon>Salviinae</taxon>
        <taxon>Salvia</taxon>
        <taxon>Salvia subgen. Calosphace</taxon>
        <taxon>core Calosphace</taxon>
    </lineage>
</organism>
<feature type="compositionally biased region" description="Polar residues" evidence="1">
    <location>
        <begin position="77"/>
        <end position="96"/>
    </location>
</feature>
<dbReference type="InterPro" id="IPR006869">
    <property type="entry name" value="DUF547"/>
</dbReference>
<dbReference type="EMBL" id="PNBA02000006">
    <property type="protein sequence ID" value="KAG6419925.1"/>
    <property type="molecule type" value="Genomic_DNA"/>
</dbReference>
<reference evidence="3" key="2">
    <citation type="submission" date="2020-08" db="EMBL/GenBank/DDBJ databases">
        <title>Plant Genome Project.</title>
        <authorList>
            <person name="Zhang R.-G."/>
        </authorList>
    </citation>
    <scope>NUCLEOTIDE SEQUENCE</scope>
    <source>
        <strain evidence="3">Huo1</strain>
        <tissue evidence="3">Leaf</tissue>
    </source>
</reference>
<dbReference type="PANTHER" id="PTHR23054">
    <property type="entry name" value="TERNARY COMPLEX FACTOR MIP1, LEUCINE-ZIPPER-RELATED"/>
    <property type="match status" value="1"/>
</dbReference>
<dbReference type="Proteomes" id="UP000298416">
    <property type="component" value="Unassembled WGS sequence"/>
</dbReference>
<dbReference type="PANTHER" id="PTHR23054:SF15">
    <property type="entry name" value="OS08G0515700 PROTEIN"/>
    <property type="match status" value="1"/>
</dbReference>
<comment type="caution">
    <text evidence="3">The sequence shown here is derived from an EMBL/GenBank/DDBJ whole genome shotgun (WGS) entry which is preliminary data.</text>
</comment>
<feature type="region of interest" description="Disordered" evidence="1">
    <location>
        <begin position="117"/>
        <end position="178"/>
    </location>
</feature>
<evidence type="ECO:0000259" key="2">
    <source>
        <dbReference type="Pfam" id="PF04784"/>
    </source>
</evidence>
<evidence type="ECO:0000313" key="3">
    <source>
        <dbReference type="EMBL" id="KAG6419925.1"/>
    </source>
</evidence>
<protein>
    <recommendedName>
        <fullName evidence="2">DUF547 domain-containing protein</fullName>
    </recommendedName>
</protein>
<proteinExistence type="predicted"/>
<dbReference type="OrthoDB" id="418495at2759"/>
<evidence type="ECO:0000313" key="4">
    <source>
        <dbReference type="Proteomes" id="UP000298416"/>
    </source>
</evidence>
<reference evidence="3" key="1">
    <citation type="submission" date="2018-01" db="EMBL/GenBank/DDBJ databases">
        <authorList>
            <person name="Mao J.F."/>
        </authorList>
    </citation>
    <scope>NUCLEOTIDE SEQUENCE</scope>
    <source>
        <strain evidence="3">Huo1</strain>
        <tissue evidence="3">Leaf</tissue>
    </source>
</reference>
<feature type="compositionally biased region" description="Polar residues" evidence="1">
    <location>
        <begin position="146"/>
        <end position="177"/>
    </location>
</feature>
<evidence type="ECO:0000256" key="1">
    <source>
        <dbReference type="SAM" id="MobiDB-lite"/>
    </source>
</evidence>
<sequence length="571" mass="64275">MDCFSSPPPPPPPLPAAASPLCSPGHVLNMSSSTPSHHLNRTSSDLVKEITTLEVEIVRLEQYLLSLYRTSFQKTIRSNPGDQQMTEIQPCVTSDQSSRRTKSEISKDCYEHQGYLSPNSALTGPNDMVPFTTPKSSSARERKNVYRTSFQKTIPSNSGDQQMTGIQPRVSSDQSSQRTKDYYEHQGYLSPTSALTGPNDMVPFTTPKSSSERERKSVVYFRRRCLADHLGNFCFDDACIFPDKLSEGMLRCISAIYCKLGSSTRSHKGYSVSSNSSLWSSSTFSPRNLSGNWSPQCNDDVSESYAIEGLKQDNGPYAAMVEVLKICLDEESYCYTDIMLKKFRSLVKSLENLDPRKMRREQKLAFWINIHNALTMHAHLAYETQTYSKNTAITKAVYNVGGHCINAYGIQSSILGIKSHYSAPWLQTLLSPGRKFKTGISRHVYAIDYPEPLVHFALSSGARSDPAIRIYNAKSIFKDLNIAKEEFIQATAYVHKQRRLYLPKILHYYAKDMSLGISALLKVVGDCLPEYQQKVIDRFAKGRPEKCVCWLEESSSFRYLIHKEVTETACG</sequence>
<name>A0A8X8XSY9_SALSN</name>
<gene>
    <name evidence="3" type="ORF">SASPL_116438</name>
</gene>
<keyword evidence="4" id="KW-1185">Reference proteome</keyword>
<feature type="region of interest" description="Disordered" evidence="1">
    <location>
        <begin position="77"/>
        <end position="104"/>
    </location>
</feature>
<dbReference type="AlphaFoldDB" id="A0A8X8XSY9"/>
<dbReference type="Pfam" id="PF04784">
    <property type="entry name" value="DUF547"/>
    <property type="match status" value="1"/>
</dbReference>